<dbReference type="AlphaFoldDB" id="A0A1W2H534"/>
<evidence type="ECO:0000313" key="3">
    <source>
        <dbReference type="Proteomes" id="UP000192333"/>
    </source>
</evidence>
<organism evidence="2 3">
    <name type="scientific">Aquiflexum balticum DSM 16537</name>
    <dbReference type="NCBI Taxonomy" id="758820"/>
    <lineage>
        <taxon>Bacteria</taxon>
        <taxon>Pseudomonadati</taxon>
        <taxon>Bacteroidota</taxon>
        <taxon>Cytophagia</taxon>
        <taxon>Cytophagales</taxon>
        <taxon>Cyclobacteriaceae</taxon>
        <taxon>Aquiflexum</taxon>
    </lineage>
</organism>
<dbReference type="Proteomes" id="UP000192333">
    <property type="component" value="Chromosome I"/>
</dbReference>
<proteinExistence type="predicted"/>
<evidence type="ECO:0000313" key="2">
    <source>
        <dbReference type="EMBL" id="SMD43884.1"/>
    </source>
</evidence>
<gene>
    <name evidence="2" type="ORF">SAMN00777080_2497</name>
</gene>
<dbReference type="STRING" id="758820.SAMN00777080_2497"/>
<evidence type="ECO:0000259" key="1">
    <source>
        <dbReference type="Pfam" id="PF12680"/>
    </source>
</evidence>
<dbReference type="InterPro" id="IPR032710">
    <property type="entry name" value="NTF2-like_dom_sf"/>
</dbReference>
<name>A0A1W2H534_9BACT</name>
<dbReference type="InterPro" id="IPR037401">
    <property type="entry name" value="SnoaL-like"/>
</dbReference>
<dbReference type="Gene3D" id="3.10.450.50">
    <property type="match status" value="1"/>
</dbReference>
<sequence length="125" mass="14676">MKEKEDIIRNYIEGYNNFDVSRMVQDFDKKVIFENIQNGEVTMTLNGIDEFITQAEAAKSYFLERMQKIKVFRHENDKTEIEVEYTAVLAIDFPNGLKKGQKIKLLGKSVFEFQNEKIIRLTDLS</sequence>
<keyword evidence="3" id="KW-1185">Reference proteome</keyword>
<dbReference type="Pfam" id="PF12680">
    <property type="entry name" value="SnoaL_2"/>
    <property type="match status" value="1"/>
</dbReference>
<dbReference type="OrthoDB" id="582835at2"/>
<reference evidence="3" key="1">
    <citation type="submission" date="2017-04" db="EMBL/GenBank/DDBJ databases">
        <authorList>
            <person name="Varghese N."/>
            <person name="Submissions S."/>
        </authorList>
    </citation>
    <scope>NUCLEOTIDE SEQUENCE [LARGE SCALE GENOMIC DNA]</scope>
    <source>
        <strain evidence="3">DSM 16537</strain>
    </source>
</reference>
<protein>
    <recommendedName>
        <fullName evidence="1">SnoaL-like domain-containing protein</fullName>
    </recommendedName>
</protein>
<dbReference type="EMBL" id="LT838813">
    <property type="protein sequence ID" value="SMD43884.1"/>
    <property type="molecule type" value="Genomic_DNA"/>
</dbReference>
<dbReference type="RefSeq" id="WP_084120740.1">
    <property type="nucleotide sequence ID" value="NZ_LT838813.1"/>
</dbReference>
<dbReference type="SUPFAM" id="SSF54427">
    <property type="entry name" value="NTF2-like"/>
    <property type="match status" value="1"/>
</dbReference>
<accession>A0A1W2H534</accession>
<feature type="domain" description="SnoaL-like" evidence="1">
    <location>
        <begin position="8"/>
        <end position="120"/>
    </location>
</feature>